<protein>
    <submittedName>
        <fullName evidence="2">UPF0301 protein YqgE</fullName>
    </submittedName>
</protein>
<dbReference type="Pfam" id="PF02622">
    <property type="entry name" value="DUF179"/>
    <property type="match status" value="1"/>
</dbReference>
<dbReference type="OrthoDB" id="9807486at2"/>
<proteinExistence type="inferred from homology"/>
<dbReference type="SUPFAM" id="SSF143456">
    <property type="entry name" value="VC0467-like"/>
    <property type="match status" value="1"/>
</dbReference>
<accession>A0A286RBD8</accession>
<dbReference type="Gene3D" id="3.40.1740.10">
    <property type="entry name" value="VC0467-like"/>
    <property type="match status" value="1"/>
</dbReference>
<dbReference type="EMBL" id="CP018477">
    <property type="protein sequence ID" value="ASV73249.1"/>
    <property type="molecule type" value="Genomic_DNA"/>
</dbReference>
<comment type="similarity">
    <text evidence="1">Belongs to the UPF0301 (AlgH) family.</text>
</comment>
<name>A0A286RBD8_9BACT</name>
<evidence type="ECO:0000256" key="1">
    <source>
        <dbReference type="ARBA" id="ARBA00009600"/>
    </source>
</evidence>
<evidence type="ECO:0000313" key="3">
    <source>
        <dbReference type="Proteomes" id="UP000215086"/>
    </source>
</evidence>
<dbReference type="GO" id="GO:0005829">
    <property type="term" value="C:cytosol"/>
    <property type="evidence" value="ECO:0007669"/>
    <property type="project" value="TreeGrafter"/>
</dbReference>
<gene>
    <name evidence="2" type="ORF">THTE_0647</name>
</gene>
<dbReference type="InterPro" id="IPR003774">
    <property type="entry name" value="AlgH-like"/>
</dbReference>
<keyword evidence="3" id="KW-1185">Reference proteome</keyword>
<dbReference type="AlphaFoldDB" id="A0A286RBD8"/>
<dbReference type="PANTHER" id="PTHR30327:SF1">
    <property type="entry name" value="UPF0301 PROTEIN YQGE"/>
    <property type="match status" value="1"/>
</dbReference>
<dbReference type="PANTHER" id="PTHR30327">
    <property type="entry name" value="UNCHARACTERIZED PROTEIN YQGE"/>
    <property type="match status" value="1"/>
</dbReference>
<dbReference type="Proteomes" id="UP000215086">
    <property type="component" value="Chromosome"/>
</dbReference>
<organism evidence="2 3">
    <name type="scientific">Thermogutta terrifontis</name>
    <dbReference type="NCBI Taxonomy" id="1331910"/>
    <lineage>
        <taxon>Bacteria</taxon>
        <taxon>Pseudomonadati</taxon>
        <taxon>Planctomycetota</taxon>
        <taxon>Planctomycetia</taxon>
        <taxon>Pirellulales</taxon>
        <taxon>Thermoguttaceae</taxon>
        <taxon>Thermogutta</taxon>
    </lineage>
</organism>
<dbReference type="RefSeq" id="WP_095413918.1">
    <property type="nucleotide sequence ID" value="NZ_CP018477.1"/>
</dbReference>
<evidence type="ECO:0000313" key="2">
    <source>
        <dbReference type="EMBL" id="ASV73249.1"/>
    </source>
</evidence>
<sequence length="184" mass="20544">MESLQGHLLAASPYLVDPNFVGTVVLIIQHNENGAFGVILNRLHPKRIKELWAEVSNTPCVNDRFLNIGGPVSGPLMALHDVPELAELEVIPGVYFSLQRHNLERLMTEEGHEARVFLGHSGWAGGQLEGELAQGSWLVAKATKDLVFPENERELWKRVVFSIGRTILVNALNLRHQPAHPWLN</sequence>
<reference evidence="2 3" key="1">
    <citation type="journal article" name="Front. Microbiol.">
        <title>Sugar Metabolism of the First Thermophilic Planctomycete Thermogutta terrifontis: Comparative Genomic and Transcriptomic Approaches.</title>
        <authorList>
            <person name="Elcheninov A.G."/>
            <person name="Menzel P."/>
            <person name="Gudbergsdottir S.R."/>
            <person name="Slesarev A.I."/>
            <person name="Kadnikov V.V."/>
            <person name="Krogh A."/>
            <person name="Bonch-Osmolovskaya E.A."/>
            <person name="Peng X."/>
            <person name="Kublanov I.V."/>
        </authorList>
    </citation>
    <scope>NUCLEOTIDE SEQUENCE [LARGE SCALE GENOMIC DNA]</scope>
    <source>
        <strain evidence="2 3">R1</strain>
    </source>
</reference>
<dbReference type="KEGG" id="ttf:THTE_0647"/>